<evidence type="ECO:0000313" key="2">
    <source>
        <dbReference type="EMBL" id="EDM28874.1"/>
    </source>
</evidence>
<keyword evidence="1" id="KW-0175">Coiled coil</keyword>
<feature type="coiled-coil region" evidence="1">
    <location>
        <begin position="132"/>
        <end position="159"/>
    </location>
</feature>
<feature type="coiled-coil region" evidence="1">
    <location>
        <begin position="203"/>
        <end position="342"/>
    </location>
</feature>
<dbReference type="AlphaFoldDB" id="A6DGZ1"/>
<protein>
    <submittedName>
        <fullName evidence="2">Uncharacterized protein</fullName>
    </submittedName>
</protein>
<proteinExistence type="predicted"/>
<dbReference type="RefSeq" id="WP_007277176.1">
    <property type="nucleotide sequence ID" value="NZ_ABCK01000003.1"/>
</dbReference>
<dbReference type="EMBL" id="ABCK01000003">
    <property type="protein sequence ID" value="EDM28874.1"/>
    <property type="molecule type" value="Genomic_DNA"/>
</dbReference>
<evidence type="ECO:0000313" key="3">
    <source>
        <dbReference type="Proteomes" id="UP000004947"/>
    </source>
</evidence>
<comment type="caution">
    <text evidence="2">The sequence shown here is derived from an EMBL/GenBank/DDBJ whole genome shotgun (WGS) entry which is preliminary data.</text>
</comment>
<keyword evidence="3" id="KW-1185">Reference proteome</keyword>
<reference evidence="2 3" key="1">
    <citation type="journal article" date="2010" name="J. Bacteriol.">
        <title>Genome sequence of Lentisphaera araneosa HTCC2155T, the type species of the order Lentisphaerales in the phylum Lentisphaerae.</title>
        <authorList>
            <person name="Thrash J.C."/>
            <person name="Cho J.C."/>
            <person name="Vergin K.L."/>
            <person name="Morris R.M."/>
            <person name="Giovannoni S.J."/>
        </authorList>
    </citation>
    <scope>NUCLEOTIDE SEQUENCE [LARGE SCALE GENOMIC DNA]</scope>
    <source>
        <strain evidence="2 3">HTCC2155</strain>
    </source>
</reference>
<accession>A6DGZ1</accession>
<sequence length="383" mass="43797">MYNLDDLIKTALDVSVSIVVRRTALRKIRTAKKGLELTNSVIKLVQNMEDEALQRDCLKIAGDMAIYQASDVIFPITQGKGMNSRYAVQALGKIGGTKAYHYLLNIDKDKGVNSYDAKRAMREIERKEPNIKELIENELEEVQNAIDEFKKSAIIAMEQARKEPSSDPVKITSDPINLSSDSVDIISDSNFDDDSDRESDIELMASDLENQKLRKSLAQMKNNFLASENLRCEQEELFKEEQKLRESLQTDLDRQKAETSEDKSETIKKLQKEIQKLQNDLSQTNEAFLKERKRWVGEKEQLNKERIEFSAKKASPKEDSQIEALQKRIEGQQIIINKLQGELEKKLKLSSKKKLYKSPEEKNNNVGCIIGVVIAVIFFMTCR</sequence>
<organism evidence="2 3">
    <name type="scientific">Lentisphaera araneosa HTCC2155</name>
    <dbReference type="NCBI Taxonomy" id="313628"/>
    <lineage>
        <taxon>Bacteria</taxon>
        <taxon>Pseudomonadati</taxon>
        <taxon>Lentisphaerota</taxon>
        <taxon>Lentisphaeria</taxon>
        <taxon>Lentisphaerales</taxon>
        <taxon>Lentisphaeraceae</taxon>
        <taxon>Lentisphaera</taxon>
    </lineage>
</organism>
<dbReference type="Proteomes" id="UP000004947">
    <property type="component" value="Unassembled WGS sequence"/>
</dbReference>
<gene>
    <name evidence="2" type="ORF">LNTAR_13697</name>
</gene>
<name>A6DGZ1_9BACT</name>
<evidence type="ECO:0000256" key="1">
    <source>
        <dbReference type="SAM" id="Coils"/>
    </source>
</evidence>